<accession>A0A0F9CR25</accession>
<name>A0A0F9CR25_9ZZZZ</name>
<organism evidence="2">
    <name type="scientific">marine sediment metagenome</name>
    <dbReference type="NCBI Taxonomy" id="412755"/>
    <lineage>
        <taxon>unclassified sequences</taxon>
        <taxon>metagenomes</taxon>
        <taxon>ecological metagenomes</taxon>
    </lineage>
</organism>
<evidence type="ECO:0000256" key="1">
    <source>
        <dbReference type="SAM" id="MobiDB-lite"/>
    </source>
</evidence>
<dbReference type="AlphaFoldDB" id="A0A0F9CR25"/>
<feature type="region of interest" description="Disordered" evidence="1">
    <location>
        <begin position="1"/>
        <end position="23"/>
    </location>
</feature>
<proteinExistence type="predicted"/>
<protein>
    <submittedName>
        <fullName evidence="2">Uncharacterized protein</fullName>
    </submittedName>
</protein>
<evidence type="ECO:0000313" key="2">
    <source>
        <dbReference type="EMBL" id="KKL51808.1"/>
    </source>
</evidence>
<sequence length="23" mass="2595">GDHPDCRQIRAVLASLDQQDTQQ</sequence>
<gene>
    <name evidence="2" type="ORF">LCGC14_2291830</name>
</gene>
<feature type="non-terminal residue" evidence="2">
    <location>
        <position position="1"/>
    </location>
</feature>
<comment type="caution">
    <text evidence="2">The sequence shown here is derived from an EMBL/GenBank/DDBJ whole genome shotgun (WGS) entry which is preliminary data.</text>
</comment>
<dbReference type="EMBL" id="LAZR01032121">
    <property type="protein sequence ID" value="KKL51808.1"/>
    <property type="molecule type" value="Genomic_DNA"/>
</dbReference>
<reference evidence="2" key="1">
    <citation type="journal article" date="2015" name="Nature">
        <title>Complex archaea that bridge the gap between prokaryotes and eukaryotes.</title>
        <authorList>
            <person name="Spang A."/>
            <person name="Saw J.H."/>
            <person name="Jorgensen S.L."/>
            <person name="Zaremba-Niedzwiedzka K."/>
            <person name="Martijn J."/>
            <person name="Lind A.E."/>
            <person name="van Eijk R."/>
            <person name="Schleper C."/>
            <person name="Guy L."/>
            <person name="Ettema T.J."/>
        </authorList>
    </citation>
    <scope>NUCLEOTIDE SEQUENCE</scope>
</reference>